<feature type="transmembrane region" description="Helical" evidence="1">
    <location>
        <begin position="20"/>
        <end position="41"/>
    </location>
</feature>
<feature type="transmembrane region" description="Helical" evidence="1">
    <location>
        <begin position="134"/>
        <end position="152"/>
    </location>
</feature>
<reference evidence="2 3" key="1">
    <citation type="journal article" date="2019" name="Microorganisms">
        <title>Paenibacillus lutrae sp. nov., A Chitinolytic Species Isolated from A River Otter in Castril Natural Park, Granada, Spain.</title>
        <authorList>
            <person name="Rodriguez M."/>
            <person name="Reina J.C."/>
            <person name="Bejar V."/>
            <person name="Llamas I."/>
        </authorList>
    </citation>
    <scope>NUCLEOTIDE SEQUENCE [LARGE SCALE GENOMIC DNA]</scope>
    <source>
        <strain evidence="2 3">N10</strain>
    </source>
</reference>
<name>A0A7X3FHJ7_9BACL</name>
<keyword evidence="1" id="KW-1133">Transmembrane helix</keyword>
<evidence type="ECO:0000313" key="3">
    <source>
        <dbReference type="Proteomes" id="UP000490800"/>
    </source>
</evidence>
<evidence type="ECO:0000313" key="2">
    <source>
        <dbReference type="EMBL" id="MVO99787.1"/>
    </source>
</evidence>
<feature type="transmembrane region" description="Helical" evidence="1">
    <location>
        <begin position="106"/>
        <end position="127"/>
    </location>
</feature>
<gene>
    <name evidence="2" type="ORF">EDM21_09625</name>
</gene>
<proteinExistence type="predicted"/>
<feature type="transmembrane region" description="Helical" evidence="1">
    <location>
        <begin position="158"/>
        <end position="175"/>
    </location>
</feature>
<keyword evidence="1" id="KW-0472">Membrane</keyword>
<organism evidence="2 3">
    <name type="scientific">Paenibacillus lutrae</name>
    <dbReference type="NCBI Taxonomy" id="2078573"/>
    <lineage>
        <taxon>Bacteria</taxon>
        <taxon>Bacillati</taxon>
        <taxon>Bacillota</taxon>
        <taxon>Bacilli</taxon>
        <taxon>Bacillales</taxon>
        <taxon>Paenibacillaceae</taxon>
        <taxon>Paenibacillus</taxon>
    </lineage>
</organism>
<dbReference type="RefSeq" id="WP_157335055.1">
    <property type="nucleotide sequence ID" value="NZ_RHLK01000004.1"/>
</dbReference>
<sequence>MNEARLGAGLPAGAHSGLRWLTPFLALWGIHGIGAAAVEFFEVWIDLRWLAQALFIGAVLISILLWLRVTRRTNAARGGSITIIMLAFPAAMLIGAVAALEYVQAVGPFFTPLLRSFLLSVVYVLLGTAIDKRLFWLGLWLFTLTVIIALWYLGYSGVILQGMSGLSLLVCAWSLSRTQSRVSAE</sequence>
<keyword evidence="1" id="KW-0812">Transmembrane</keyword>
<dbReference type="Proteomes" id="UP000490800">
    <property type="component" value="Unassembled WGS sequence"/>
</dbReference>
<evidence type="ECO:0000256" key="1">
    <source>
        <dbReference type="SAM" id="Phobius"/>
    </source>
</evidence>
<feature type="transmembrane region" description="Helical" evidence="1">
    <location>
        <begin position="79"/>
        <end position="100"/>
    </location>
</feature>
<dbReference type="OrthoDB" id="2603868at2"/>
<dbReference type="AlphaFoldDB" id="A0A7X3FHJ7"/>
<comment type="caution">
    <text evidence="2">The sequence shown here is derived from an EMBL/GenBank/DDBJ whole genome shotgun (WGS) entry which is preliminary data.</text>
</comment>
<protein>
    <submittedName>
        <fullName evidence="2">Uncharacterized protein</fullName>
    </submittedName>
</protein>
<accession>A0A7X3FHJ7</accession>
<keyword evidence="3" id="KW-1185">Reference proteome</keyword>
<feature type="transmembrane region" description="Helical" evidence="1">
    <location>
        <begin position="47"/>
        <end position="67"/>
    </location>
</feature>
<dbReference type="EMBL" id="RHLK01000004">
    <property type="protein sequence ID" value="MVO99787.1"/>
    <property type="molecule type" value="Genomic_DNA"/>
</dbReference>